<proteinExistence type="predicted"/>
<dbReference type="RefSeq" id="WP_184263640.1">
    <property type="nucleotide sequence ID" value="NZ_JACIIX010000007.1"/>
</dbReference>
<protein>
    <submittedName>
        <fullName evidence="2">SAM-dependent methyltransferase</fullName>
    </submittedName>
</protein>
<evidence type="ECO:0000259" key="1">
    <source>
        <dbReference type="Pfam" id="PF08241"/>
    </source>
</evidence>
<name>A0A7W9ZHM5_NOVIT</name>
<sequence length="250" mass="28093">MAENNGTAGQEPPGFADTLGDILYPNRLPEAEGGLDGTLLTRIAGSYDFTLDRAGVSPAAVLWSSRRAQTLRFSRLLRGLGRDRLGPLVGAGPVSIADMGCGYGALFGWLRWRPCLWRGTYTGYDISPRMIATAQGRYDRDRRARFVLSAEPREEADYYLASGLFGLRLDVGGDRWEQWCRGMLTAMAARSRRGMAFNMLDARGRDRRPTLYYADPAPYVAFCRDELGGEVTLIEDRYRIDFTVLVRWRR</sequence>
<accession>A0A7W9ZHM5</accession>
<gene>
    <name evidence="2" type="ORF">FHS48_002247</name>
</gene>
<dbReference type="GO" id="GO:0008757">
    <property type="term" value="F:S-adenosylmethionine-dependent methyltransferase activity"/>
    <property type="evidence" value="ECO:0007669"/>
    <property type="project" value="InterPro"/>
</dbReference>
<organism evidence="2 3">
    <name type="scientific">Novispirillum itersonii</name>
    <name type="common">Aquaspirillum itersonii</name>
    <dbReference type="NCBI Taxonomy" id="189"/>
    <lineage>
        <taxon>Bacteria</taxon>
        <taxon>Pseudomonadati</taxon>
        <taxon>Pseudomonadota</taxon>
        <taxon>Alphaproteobacteria</taxon>
        <taxon>Rhodospirillales</taxon>
        <taxon>Novispirillaceae</taxon>
        <taxon>Novispirillum</taxon>
    </lineage>
</organism>
<dbReference type="InterPro" id="IPR029063">
    <property type="entry name" value="SAM-dependent_MTases_sf"/>
</dbReference>
<evidence type="ECO:0000313" key="3">
    <source>
        <dbReference type="Proteomes" id="UP000544872"/>
    </source>
</evidence>
<feature type="domain" description="Methyltransferase type 11" evidence="1">
    <location>
        <begin position="98"/>
        <end position="146"/>
    </location>
</feature>
<comment type="caution">
    <text evidence="2">The sequence shown here is derived from an EMBL/GenBank/DDBJ whole genome shotgun (WGS) entry which is preliminary data.</text>
</comment>
<dbReference type="GO" id="GO:0032259">
    <property type="term" value="P:methylation"/>
    <property type="evidence" value="ECO:0007669"/>
    <property type="project" value="UniProtKB-KW"/>
</dbReference>
<dbReference type="AlphaFoldDB" id="A0A7W9ZHM5"/>
<dbReference type="Gene3D" id="3.40.50.150">
    <property type="entry name" value="Vaccinia Virus protein VP39"/>
    <property type="match status" value="1"/>
</dbReference>
<keyword evidence="2" id="KW-0489">Methyltransferase</keyword>
<dbReference type="EMBL" id="JACIIX010000007">
    <property type="protein sequence ID" value="MBB6210822.1"/>
    <property type="molecule type" value="Genomic_DNA"/>
</dbReference>
<keyword evidence="3" id="KW-1185">Reference proteome</keyword>
<dbReference type="InterPro" id="IPR013216">
    <property type="entry name" value="Methyltransf_11"/>
</dbReference>
<dbReference type="Proteomes" id="UP000544872">
    <property type="component" value="Unassembled WGS sequence"/>
</dbReference>
<keyword evidence="2" id="KW-0808">Transferase</keyword>
<evidence type="ECO:0000313" key="2">
    <source>
        <dbReference type="EMBL" id="MBB6210822.1"/>
    </source>
</evidence>
<reference evidence="2 3" key="1">
    <citation type="submission" date="2020-08" db="EMBL/GenBank/DDBJ databases">
        <title>Genomic Encyclopedia of Type Strains, Phase IV (KMG-IV): sequencing the most valuable type-strain genomes for metagenomic binning, comparative biology and taxonomic classification.</title>
        <authorList>
            <person name="Goeker M."/>
        </authorList>
    </citation>
    <scope>NUCLEOTIDE SEQUENCE [LARGE SCALE GENOMIC DNA]</scope>
    <source>
        <strain evidence="2 3">DSM 11590</strain>
    </source>
</reference>
<dbReference type="Pfam" id="PF08241">
    <property type="entry name" value="Methyltransf_11"/>
    <property type="match status" value="1"/>
</dbReference>
<dbReference type="SUPFAM" id="SSF53335">
    <property type="entry name" value="S-adenosyl-L-methionine-dependent methyltransferases"/>
    <property type="match status" value="1"/>
</dbReference>